<comment type="caution">
    <text evidence="2">The sequence shown here is derived from an EMBL/GenBank/DDBJ whole genome shotgun (WGS) entry which is preliminary data.</text>
</comment>
<accession>A0A9P6E4T2</accession>
<proteinExistence type="predicted"/>
<dbReference type="AlphaFoldDB" id="A0A9P6E4T2"/>
<feature type="transmembrane region" description="Helical" evidence="1">
    <location>
        <begin position="159"/>
        <end position="185"/>
    </location>
</feature>
<evidence type="ECO:0000313" key="2">
    <source>
        <dbReference type="EMBL" id="KAF9522490.1"/>
    </source>
</evidence>
<name>A0A9P6E4T2_9AGAR</name>
<feature type="transmembrane region" description="Helical" evidence="1">
    <location>
        <begin position="115"/>
        <end position="138"/>
    </location>
</feature>
<keyword evidence="1" id="KW-1133">Transmembrane helix</keyword>
<keyword evidence="1" id="KW-0472">Membrane</keyword>
<evidence type="ECO:0000313" key="3">
    <source>
        <dbReference type="Proteomes" id="UP000807306"/>
    </source>
</evidence>
<dbReference type="EMBL" id="MU157943">
    <property type="protein sequence ID" value="KAF9522490.1"/>
    <property type="molecule type" value="Genomic_DNA"/>
</dbReference>
<dbReference type="OrthoDB" id="3197626at2759"/>
<dbReference type="Proteomes" id="UP000807306">
    <property type="component" value="Unassembled WGS sequence"/>
</dbReference>
<feature type="transmembrane region" description="Helical" evidence="1">
    <location>
        <begin position="44"/>
        <end position="62"/>
    </location>
</feature>
<keyword evidence="3" id="KW-1185">Reference proteome</keyword>
<feature type="transmembrane region" description="Helical" evidence="1">
    <location>
        <begin position="191"/>
        <end position="210"/>
    </location>
</feature>
<sequence>MKLKLPMIFYLLNKYFFLGALISGQIQDNHDKSRPMNCTASFRAAVFLGNMSLGLAGANLGIRTIAIWPRNKPIIVALAVLMAGHWALILTLAVGTKSEHIPNLGCGPPQFSQSLLIAILIYSLCFDTLICGLNWFKLRAQAQLLLHRSKKTAFELTQVVLLQGLNYFVIAFLINVSTIIMLVVNVSPPTFSTYIAVAEGVISIVACRAVRSLSNVLTNAADISSAYPSLGHSTSTIPVPQNNRSEDFNYRYDQKSIVHPVRQTS</sequence>
<feature type="transmembrane region" description="Helical" evidence="1">
    <location>
        <begin position="74"/>
        <end position="95"/>
    </location>
</feature>
<keyword evidence="1" id="KW-0812">Transmembrane</keyword>
<reference evidence="2" key="1">
    <citation type="submission" date="2020-11" db="EMBL/GenBank/DDBJ databases">
        <authorList>
            <consortium name="DOE Joint Genome Institute"/>
            <person name="Ahrendt S."/>
            <person name="Riley R."/>
            <person name="Andreopoulos W."/>
            <person name="Labutti K."/>
            <person name="Pangilinan J."/>
            <person name="Ruiz-Duenas F.J."/>
            <person name="Barrasa J.M."/>
            <person name="Sanchez-Garcia M."/>
            <person name="Camarero S."/>
            <person name="Miyauchi S."/>
            <person name="Serrano A."/>
            <person name="Linde D."/>
            <person name="Babiker R."/>
            <person name="Drula E."/>
            <person name="Ayuso-Fernandez I."/>
            <person name="Pacheco R."/>
            <person name="Padilla G."/>
            <person name="Ferreira P."/>
            <person name="Barriuso J."/>
            <person name="Kellner H."/>
            <person name="Castanera R."/>
            <person name="Alfaro M."/>
            <person name="Ramirez L."/>
            <person name="Pisabarro A.G."/>
            <person name="Kuo A."/>
            <person name="Tritt A."/>
            <person name="Lipzen A."/>
            <person name="He G."/>
            <person name="Yan M."/>
            <person name="Ng V."/>
            <person name="Cullen D."/>
            <person name="Martin F."/>
            <person name="Rosso M.-N."/>
            <person name="Henrissat B."/>
            <person name="Hibbett D."/>
            <person name="Martinez A.T."/>
            <person name="Grigoriev I.V."/>
        </authorList>
    </citation>
    <scope>NUCLEOTIDE SEQUENCE</scope>
    <source>
        <strain evidence="2">CBS 506.95</strain>
    </source>
</reference>
<evidence type="ECO:0000256" key="1">
    <source>
        <dbReference type="SAM" id="Phobius"/>
    </source>
</evidence>
<feature type="non-terminal residue" evidence="2">
    <location>
        <position position="265"/>
    </location>
</feature>
<gene>
    <name evidence="2" type="ORF">CPB83DRAFT_822751</name>
</gene>
<organism evidence="2 3">
    <name type="scientific">Crepidotus variabilis</name>
    <dbReference type="NCBI Taxonomy" id="179855"/>
    <lineage>
        <taxon>Eukaryota</taxon>
        <taxon>Fungi</taxon>
        <taxon>Dikarya</taxon>
        <taxon>Basidiomycota</taxon>
        <taxon>Agaricomycotina</taxon>
        <taxon>Agaricomycetes</taxon>
        <taxon>Agaricomycetidae</taxon>
        <taxon>Agaricales</taxon>
        <taxon>Agaricineae</taxon>
        <taxon>Crepidotaceae</taxon>
        <taxon>Crepidotus</taxon>
    </lineage>
</organism>
<protein>
    <submittedName>
        <fullName evidence="2">Uncharacterized protein</fullName>
    </submittedName>
</protein>
<feature type="transmembrane region" description="Helical" evidence="1">
    <location>
        <begin position="7"/>
        <end position="24"/>
    </location>
</feature>